<gene>
    <name evidence="1" type="ORF">ILEXP_LOCUS32836</name>
</gene>
<proteinExistence type="predicted"/>
<dbReference type="PANTHER" id="PTHR22753">
    <property type="entry name" value="TRANSMEMBRANE PROTEIN 68"/>
    <property type="match status" value="1"/>
</dbReference>
<evidence type="ECO:0000313" key="2">
    <source>
        <dbReference type="Proteomes" id="UP001642360"/>
    </source>
</evidence>
<comment type="caution">
    <text evidence="1">The sequence shown here is derived from an EMBL/GenBank/DDBJ whole genome shotgun (WGS) entry which is preliminary data.</text>
</comment>
<keyword evidence="2" id="KW-1185">Reference proteome</keyword>
<protein>
    <submittedName>
        <fullName evidence="1">Uncharacterized protein</fullName>
    </submittedName>
</protein>
<sequence>MAHKRLTLSSPFWDQITQDQKKDVNSYSTMVSDVSEIEKNYGNYGHIDYEFPLVCLHLSVGFFNQDVVFDYNDMMRIPVLNDYIRRTNEQTVRVRAETGEEVASQDFFLPGVLPKVPGRFYYLFGKPIQTKGREKELKHKESANKLYLQIKSEIECNLAYLIKKREEDPYRGIIDRTVYGAISYPIDQVPTFEP</sequence>
<dbReference type="PANTHER" id="PTHR22753:SF14">
    <property type="entry name" value="MONOACYLGLYCEROL_DIACYLGLYCEROL O-ACYLTRANSFERASE"/>
    <property type="match status" value="1"/>
</dbReference>
<organism evidence="1 2">
    <name type="scientific">Ilex paraguariensis</name>
    <name type="common">yerba mate</name>
    <dbReference type="NCBI Taxonomy" id="185542"/>
    <lineage>
        <taxon>Eukaryota</taxon>
        <taxon>Viridiplantae</taxon>
        <taxon>Streptophyta</taxon>
        <taxon>Embryophyta</taxon>
        <taxon>Tracheophyta</taxon>
        <taxon>Spermatophyta</taxon>
        <taxon>Magnoliopsida</taxon>
        <taxon>eudicotyledons</taxon>
        <taxon>Gunneridae</taxon>
        <taxon>Pentapetalae</taxon>
        <taxon>asterids</taxon>
        <taxon>campanulids</taxon>
        <taxon>Aquifoliales</taxon>
        <taxon>Aquifoliaceae</taxon>
        <taxon>Ilex</taxon>
    </lineage>
</organism>
<dbReference type="Proteomes" id="UP001642360">
    <property type="component" value="Unassembled WGS sequence"/>
</dbReference>
<dbReference type="AlphaFoldDB" id="A0ABC8T2X4"/>
<dbReference type="EMBL" id="CAUOFW020004086">
    <property type="protein sequence ID" value="CAK9163776.1"/>
    <property type="molecule type" value="Genomic_DNA"/>
</dbReference>
<reference evidence="1 2" key="1">
    <citation type="submission" date="2024-02" db="EMBL/GenBank/DDBJ databases">
        <authorList>
            <person name="Vignale AGUSTIN F."/>
            <person name="Sosa J E."/>
            <person name="Modenutti C."/>
        </authorList>
    </citation>
    <scope>NUCLEOTIDE SEQUENCE [LARGE SCALE GENOMIC DNA]</scope>
</reference>
<accession>A0ABC8T2X4</accession>
<name>A0ABC8T2X4_9AQUA</name>
<evidence type="ECO:0000313" key="1">
    <source>
        <dbReference type="EMBL" id="CAK9163776.1"/>
    </source>
</evidence>